<evidence type="ECO:0000313" key="4">
    <source>
        <dbReference type="Proteomes" id="UP000662873"/>
    </source>
</evidence>
<reference evidence="3" key="1">
    <citation type="journal article" name="DNA Res.">
        <title>The physiological potential of anammox bacteria as revealed by their core genome structure.</title>
        <authorList>
            <person name="Okubo T."/>
            <person name="Toyoda A."/>
            <person name="Fukuhara K."/>
            <person name="Uchiyama I."/>
            <person name="Harigaya Y."/>
            <person name="Kuroiwa M."/>
            <person name="Suzuki T."/>
            <person name="Murakami Y."/>
            <person name="Suwa Y."/>
            <person name="Takami H."/>
        </authorList>
    </citation>
    <scope>NUCLEOTIDE SEQUENCE</scope>
    <source>
        <strain evidence="3">317325-2</strain>
    </source>
</reference>
<dbReference type="NCBIfam" id="TIGR02595">
    <property type="entry name" value="PEP_CTERM"/>
    <property type="match status" value="1"/>
</dbReference>
<proteinExistence type="predicted"/>
<keyword evidence="1" id="KW-0732">Signal</keyword>
<dbReference type="Proteomes" id="UP000662873">
    <property type="component" value="Chromosome"/>
</dbReference>
<organism evidence="3 4">
    <name type="scientific">Candidatus Nitrosymbiomonas proteolyticus</name>
    <dbReference type="NCBI Taxonomy" id="2608984"/>
    <lineage>
        <taxon>Bacteria</taxon>
        <taxon>Bacillati</taxon>
        <taxon>Armatimonadota</taxon>
        <taxon>Armatimonadota incertae sedis</taxon>
        <taxon>Candidatus Nitrosymbiomonas</taxon>
    </lineage>
</organism>
<sequence length="200" mass="21082">MKKFIVLPLMAMAAISSAQVAWVSSASGVLNLMETIVDNGNGTYTYNYSLTNSAEPLPIWWVVVYMNVAPGAAAGTPFGDGGHVGWDYYEGTPSPDIDAPEGQLYVAFSWASGDPWPGSAPNGVGMGETVGGFSYTSTSLDTSAKRFVADREGDWGPYNLGYNGDDQIFSYGGFTSAVPEPATLATLGLGLAALIRRRKA</sequence>
<gene>
    <name evidence="3" type="ORF">NPRO_21170</name>
</gene>
<name>A0A809RX91_9BACT</name>
<feature type="domain" description="Ice-binding protein C-terminal" evidence="2">
    <location>
        <begin position="177"/>
        <end position="199"/>
    </location>
</feature>
<dbReference type="KEGG" id="npy:NPRO_21170"/>
<evidence type="ECO:0000256" key="1">
    <source>
        <dbReference type="SAM" id="SignalP"/>
    </source>
</evidence>
<dbReference type="AlphaFoldDB" id="A0A809RX91"/>
<evidence type="ECO:0000259" key="2">
    <source>
        <dbReference type="Pfam" id="PF07589"/>
    </source>
</evidence>
<dbReference type="EMBL" id="AP021858">
    <property type="protein sequence ID" value="BBO24522.1"/>
    <property type="molecule type" value="Genomic_DNA"/>
</dbReference>
<feature type="signal peptide" evidence="1">
    <location>
        <begin position="1"/>
        <end position="20"/>
    </location>
</feature>
<accession>A0A809RX91</accession>
<protein>
    <submittedName>
        <fullName evidence="3">PEP-CTERM motif protein</fullName>
    </submittedName>
</protein>
<evidence type="ECO:0000313" key="3">
    <source>
        <dbReference type="EMBL" id="BBO24522.1"/>
    </source>
</evidence>
<feature type="chain" id="PRO_5035274809" evidence="1">
    <location>
        <begin position="21"/>
        <end position="200"/>
    </location>
</feature>
<dbReference type="InterPro" id="IPR013424">
    <property type="entry name" value="Ice-binding_C"/>
</dbReference>
<dbReference type="Pfam" id="PF07589">
    <property type="entry name" value="PEP-CTERM"/>
    <property type="match status" value="1"/>
</dbReference>